<keyword evidence="5 6" id="KW-0472">Membrane</keyword>
<organism evidence="7 8">
    <name type="scientific">Rehmannia glutinosa</name>
    <name type="common">Chinese foxglove</name>
    <dbReference type="NCBI Taxonomy" id="99300"/>
    <lineage>
        <taxon>Eukaryota</taxon>
        <taxon>Viridiplantae</taxon>
        <taxon>Streptophyta</taxon>
        <taxon>Embryophyta</taxon>
        <taxon>Tracheophyta</taxon>
        <taxon>Spermatophyta</taxon>
        <taxon>Magnoliopsida</taxon>
        <taxon>eudicotyledons</taxon>
        <taxon>Gunneridae</taxon>
        <taxon>Pentapetalae</taxon>
        <taxon>asterids</taxon>
        <taxon>lamiids</taxon>
        <taxon>Lamiales</taxon>
        <taxon>Orobanchaceae</taxon>
        <taxon>Rehmannieae</taxon>
        <taxon>Rehmannia</taxon>
    </lineage>
</organism>
<dbReference type="Pfam" id="PF05562">
    <property type="entry name" value="WCOR413"/>
    <property type="match status" value="1"/>
</dbReference>
<dbReference type="EMBL" id="JABTTQ020002416">
    <property type="protein sequence ID" value="KAK6124113.1"/>
    <property type="molecule type" value="Genomic_DNA"/>
</dbReference>
<evidence type="ECO:0000256" key="3">
    <source>
        <dbReference type="ARBA" id="ARBA00022692"/>
    </source>
</evidence>
<protein>
    <submittedName>
        <fullName evidence="7">Uncharacterized protein</fullName>
    </submittedName>
</protein>
<accession>A0ABR0UPD0</accession>
<comment type="similarity">
    <text evidence="2">Belongs to the Cold-regulated 413 protein family.</text>
</comment>
<dbReference type="Proteomes" id="UP001318860">
    <property type="component" value="Unassembled WGS sequence"/>
</dbReference>
<evidence type="ECO:0000256" key="2">
    <source>
        <dbReference type="ARBA" id="ARBA00005852"/>
    </source>
</evidence>
<reference evidence="7 8" key="1">
    <citation type="journal article" date="2021" name="Comput. Struct. Biotechnol. J.">
        <title>De novo genome assembly of the potent medicinal plant Rehmannia glutinosa using nanopore technology.</title>
        <authorList>
            <person name="Ma L."/>
            <person name="Dong C."/>
            <person name="Song C."/>
            <person name="Wang X."/>
            <person name="Zheng X."/>
            <person name="Niu Y."/>
            <person name="Chen S."/>
            <person name="Feng W."/>
        </authorList>
    </citation>
    <scope>NUCLEOTIDE SEQUENCE [LARGE SCALE GENOMIC DNA]</scope>
    <source>
        <strain evidence="7">DH-2019</strain>
    </source>
</reference>
<proteinExistence type="inferred from homology"/>
<feature type="transmembrane region" description="Helical" evidence="6">
    <location>
        <begin position="128"/>
        <end position="152"/>
    </location>
</feature>
<evidence type="ECO:0000256" key="5">
    <source>
        <dbReference type="ARBA" id="ARBA00023136"/>
    </source>
</evidence>
<name>A0ABR0UPD0_REHGL</name>
<feature type="transmembrane region" description="Helical" evidence="6">
    <location>
        <begin position="212"/>
        <end position="230"/>
    </location>
</feature>
<evidence type="ECO:0000256" key="4">
    <source>
        <dbReference type="ARBA" id="ARBA00022989"/>
    </source>
</evidence>
<evidence type="ECO:0000313" key="8">
    <source>
        <dbReference type="Proteomes" id="UP001318860"/>
    </source>
</evidence>
<keyword evidence="8" id="KW-1185">Reference proteome</keyword>
<keyword evidence="3 6" id="KW-0812">Transmembrane</keyword>
<feature type="transmembrane region" description="Helical" evidence="6">
    <location>
        <begin position="164"/>
        <end position="185"/>
    </location>
</feature>
<dbReference type="PANTHER" id="PTHR33596">
    <property type="entry name" value="COLD-REGULATED 413 PLASMA MEMBRANE PROTEIN 2"/>
    <property type="match status" value="1"/>
</dbReference>
<gene>
    <name evidence="7" type="ORF">DH2020_042139</name>
</gene>
<evidence type="ECO:0000313" key="7">
    <source>
        <dbReference type="EMBL" id="KAK6124113.1"/>
    </source>
</evidence>
<comment type="caution">
    <text evidence="7">The sequence shown here is derived from an EMBL/GenBank/DDBJ whole genome shotgun (WGS) entry which is preliminary data.</text>
</comment>
<dbReference type="InterPro" id="IPR008892">
    <property type="entry name" value="COR413"/>
</dbReference>
<comment type="subcellular location">
    <subcellularLocation>
        <location evidence="1">Membrane</location>
        <topology evidence="1">Multi-pass membrane protein</topology>
    </subcellularLocation>
</comment>
<evidence type="ECO:0000256" key="1">
    <source>
        <dbReference type="ARBA" id="ARBA00004141"/>
    </source>
</evidence>
<keyword evidence="4 6" id="KW-1133">Transmembrane helix</keyword>
<evidence type="ECO:0000256" key="6">
    <source>
        <dbReference type="SAM" id="Phobius"/>
    </source>
</evidence>
<sequence length="231" mass="25290">MMTLSVSCSSLYNNNQVVSSKNPNPHQNRIFSRVSSQLQQQSKHQQFSSLSYNPLRVMVMSKKGRGFGAVCYSAPPLTPRNLQWVSTVATAVLMLAKGTAIHKSFLVPLFALQAPASIVSWMKGEYGIWTAFLALVVRLFFFIPGGFSFSAHSYVHNPVKASRTFFLGVGVAIYIVDVGYCVSLSDYEAERLIWLSNILRAGSLGKAFDQGSILATLATICIVAVPCLLLI</sequence>
<dbReference type="PANTHER" id="PTHR33596:SF17">
    <property type="entry name" value="COLD-REGULATED 413 INNER MEMBRANE PROTEIN 1, CHLOROPLASTIC-RELATED"/>
    <property type="match status" value="1"/>
</dbReference>